<evidence type="ECO:0000259" key="1">
    <source>
        <dbReference type="Pfam" id="PF01636"/>
    </source>
</evidence>
<dbReference type="InterPro" id="IPR002575">
    <property type="entry name" value="Aminoglycoside_PTrfase"/>
</dbReference>
<dbReference type="Pfam" id="PF01636">
    <property type="entry name" value="APH"/>
    <property type="match status" value="1"/>
</dbReference>
<protein>
    <submittedName>
        <fullName evidence="2">Phosphotransferase</fullName>
    </submittedName>
</protein>
<sequence>MQIQERLENLKNVETIKTLLKNHFPASQNINIEIKKEYMDERSYSLVAIYAIDDTKVVGVANSDGRKKTDYEASNLIYKHIKSQPQFHIPQPIHYDDENKIYFREYIPGNSLHNLIKAADTKVTEILDCVQNFLLWEQKLSYIPNTLTKGILTSNFKTNMQLINNPEFREMCGIILKALDRAYATTTEYVFVHGDVNPNNIFTNSSCDITLIDLELAHWGCKEEDFANLNAHLTYSIENYENHAIEIPKGFDKTKVQLFTTYYALLIASHVLVWGDKSQGDRIIENIRKNLYT</sequence>
<gene>
    <name evidence="2" type="ORF">KC980_04135</name>
</gene>
<proteinExistence type="predicted"/>
<evidence type="ECO:0000313" key="3">
    <source>
        <dbReference type="Proteomes" id="UP000740557"/>
    </source>
</evidence>
<name>A0A955EC05_UNCKA</name>
<feature type="domain" description="Aminoglycoside phosphotransferase" evidence="1">
    <location>
        <begin position="66"/>
        <end position="229"/>
    </location>
</feature>
<dbReference type="EMBL" id="JAGQNX010000133">
    <property type="protein sequence ID" value="MCA9308676.1"/>
    <property type="molecule type" value="Genomic_DNA"/>
</dbReference>
<comment type="caution">
    <text evidence="2">The sequence shown here is derived from an EMBL/GenBank/DDBJ whole genome shotgun (WGS) entry which is preliminary data.</text>
</comment>
<reference evidence="2" key="1">
    <citation type="submission" date="2020-04" db="EMBL/GenBank/DDBJ databases">
        <authorList>
            <person name="Zhang T."/>
        </authorList>
    </citation>
    <scope>NUCLEOTIDE SEQUENCE</scope>
    <source>
        <strain evidence="2">HKST-UBA79</strain>
    </source>
</reference>
<dbReference type="InterPro" id="IPR011009">
    <property type="entry name" value="Kinase-like_dom_sf"/>
</dbReference>
<organism evidence="2 3">
    <name type="scientific">candidate division WWE3 bacterium</name>
    <dbReference type="NCBI Taxonomy" id="2053526"/>
    <lineage>
        <taxon>Bacteria</taxon>
        <taxon>Katanobacteria</taxon>
    </lineage>
</organism>
<dbReference type="Proteomes" id="UP000740557">
    <property type="component" value="Unassembled WGS sequence"/>
</dbReference>
<accession>A0A955EC05</accession>
<reference evidence="2" key="2">
    <citation type="journal article" date="2021" name="Microbiome">
        <title>Successional dynamics and alternative stable states in a saline activated sludge microbial community over 9 years.</title>
        <authorList>
            <person name="Wang Y."/>
            <person name="Ye J."/>
            <person name="Ju F."/>
            <person name="Liu L."/>
            <person name="Boyd J.A."/>
            <person name="Deng Y."/>
            <person name="Parks D.H."/>
            <person name="Jiang X."/>
            <person name="Yin X."/>
            <person name="Woodcroft B.J."/>
            <person name="Tyson G.W."/>
            <person name="Hugenholtz P."/>
            <person name="Polz M.F."/>
            <person name="Zhang T."/>
        </authorList>
    </citation>
    <scope>NUCLEOTIDE SEQUENCE</scope>
    <source>
        <strain evidence="2">HKST-UBA79</strain>
    </source>
</reference>
<evidence type="ECO:0000313" key="2">
    <source>
        <dbReference type="EMBL" id="MCA9308676.1"/>
    </source>
</evidence>
<dbReference type="Gene3D" id="3.90.1200.10">
    <property type="match status" value="1"/>
</dbReference>
<dbReference type="SUPFAM" id="SSF56112">
    <property type="entry name" value="Protein kinase-like (PK-like)"/>
    <property type="match status" value="1"/>
</dbReference>
<dbReference type="AlphaFoldDB" id="A0A955EC05"/>